<keyword evidence="2" id="KW-1185">Reference proteome</keyword>
<sequence>MNLVVRVHGGASYNGHNFMNLLMRVHGDASYNGRNCMNLLVIVHGGASCNGHNSMTLLVGAHDGASGNGRNSTNLFSVLTQVVRVVGGPSVWQDNGLRCLKANLVRGRVKPIGNGSAEQ</sequence>
<protein>
    <submittedName>
        <fullName evidence="1">Uncharacterized protein</fullName>
    </submittedName>
</protein>
<reference evidence="1 2" key="1">
    <citation type="submission" date="2019-04" db="EMBL/GenBank/DDBJ databases">
        <title>An improved genome assembly and genetic linkage map for asparagus bean, Vigna unguiculata ssp. sesquipedialis.</title>
        <authorList>
            <person name="Xia Q."/>
            <person name="Zhang R."/>
            <person name="Dong Y."/>
        </authorList>
    </citation>
    <scope>NUCLEOTIDE SEQUENCE [LARGE SCALE GENOMIC DNA]</scope>
    <source>
        <tissue evidence="1">Leaf</tissue>
    </source>
</reference>
<dbReference type="EMBL" id="CP039351">
    <property type="protein sequence ID" value="QCD99517.1"/>
    <property type="molecule type" value="Genomic_DNA"/>
</dbReference>
<accession>A0A4D6MET6</accession>
<dbReference type="AlphaFoldDB" id="A0A4D6MET6"/>
<evidence type="ECO:0000313" key="1">
    <source>
        <dbReference type="EMBL" id="QCD99517.1"/>
    </source>
</evidence>
<evidence type="ECO:0000313" key="2">
    <source>
        <dbReference type="Proteomes" id="UP000501690"/>
    </source>
</evidence>
<proteinExistence type="predicted"/>
<name>A0A4D6MET6_VIGUN</name>
<dbReference type="Proteomes" id="UP000501690">
    <property type="component" value="Linkage Group LG7"/>
</dbReference>
<gene>
    <name evidence="1" type="ORF">DEO72_LG7g799</name>
</gene>
<organism evidence="1 2">
    <name type="scientific">Vigna unguiculata</name>
    <name type="common">Cowpea</name>
    <dbReference type="NCBI Taxonomy" id="3917"/>
    <lineage>
        <taxon>Eukaryota</taxon>
        <taxon>Viridiplantae</taxon>
        <taxon>Streptophyta</taxon>
        <taxon>Embryophyta</taxon>
        <taxon>Tracheophyta</taxon>
        <taxon>Spermatophyta</taxon>
        <taxon>Magnoliopsida</taxon>
        <taxon>eudicotyledons</taxon>
        <taxon>Gunneridae</taxon>
        <taxon>Pentapetalae</taxon>
        <taxon>rosids</taxon>
        <taxon>fabids</taxon>
        <taxon>Fabales</taxon>
        <taxon>Fabaceae</taxon>
        <taxon>Papilionoideae</taxon>
        <taxon>50 kb inversion clade</taxon>
        <taxon>NPAAA clade</taxon>
        <taxon>indigoferoid/millettioid clade</taxon>
        <taxon>Phaseoleae</taxon>
        <taxon>Vigna</taxon>
    </lineage>
</organism>